<evidence type="ECO:0000256" key="8">
    <source>
        <dbReference type="ARBA" id="ARBA00023136"/>
    </source>
</evidence>
<dbReference type="GO" id="GO:0005304">
    <property type="term" value="F:L-valine transmembrane transporter activity"/>
    <property type="evidence" value="ECO:0007669"/>
    <property type="project" value="TreeGrafter"/>
</dbReference>
<evidence type="ECO:0000256" key="2">
    <source>
        <dbReference type="ARBA" id="ARBA00022448"/>
    </source>
</evidence>
<keyword evidence="2" id="KW-0813">Transport</keyword>
<keyword evidence="6" id="KW-0029">Amino-acid transport</keyword>
<feature type="transmembrane region" description="Helical" evidence="10">
    <location>
        <begin position="261"/>
        <end position="279"/>
    </location>
</feature>
<evidence type="ECO:0000256" key="4">
    <source>
        <dbReference type="ARBA" id="ARBA00022519"/>
    </source>
</evidence>
<gene>
    <name evidence="11" type="ORF">UFOPK1909_00721</name>
</gene>
<evidence type="ECO:0000256" key="7">
    <source>
        <dbReference type="ARBA" id="ARBA00022989"/>
    </source>
</evidence>
<dbReference type="Pfam" id="PF02653">
    <property type="entry name" value="BPD_transp_2"/>
    <property type="match status" value="1"/>
</dbReference>
<dbReference type="GO" id="GO:0005886">
    <property type="term" value="C:plasma membrane"/>
    <property type="evidence" value="ECO:0007669"/>
    <property type="project" value="UniProtKB-SubCell"/>
</dbReference>
<comment type="similarity">
    <text evidence="9">Belongs to the binding-protein-dependent transport system permease family. LivHM subfamily.</text>
</comment>
<evidence type="ECO:0000256" key="6">
    <source>
        <dbReference type="ARBA" id="ARBA00022970"/>
    </source>
</evidence>
<dbReference type="CDD" id="cd06582">
    <property type="entry name" value="TM_PBP1_LivH_like"/>
    <property type="match status" value="1"/>
</dbReference>
<feature type="transmembrane region" description="Helical" evidence="10">
    <location>
        <begin position="172"/>
        <end position="194"/>
    </location>
</feature>
<evidence type="ECO:0000256" key="9">
    <source>
        <dbReference type="ARBA" id="ARBA00037998"/>
    </source>
</evidence>
<dbReference type="GO" id="GO:0042941">
    <property type="term" value="P:D-alanine transmembrane transport"/>
    <property type="evidence" value="ECO:0007669"/>
    <property type="project" value="TreeGrafter"/>
</dbReference>
<dbReference type="PANTHER" id="PTHR11795">
    <property type="entry name" value="BRANCHED-CHAIN AMINO ACID TRANSPORT SYSTEM PERMEASE PROTEIN LIVH"/>
    <property type="match status" value="1"/>
</dbReference>
<evidence type="ECO:0000256" key="1">
    <source>
        <dbReference type="ARBA" id="ARBA00004651"/>
    </source>
</evidence>
<feature type="transmembrane region" description="Helical" evidence="10">
    <location>
        <begin position="351"/>
        <end position="370"/>
    </location>
</feature>
<dbReference type="GO" id="GO:1903806">
    <property type="term" value="P:L-isoleucine import across plasma membrane"/>
    <property type="evidence" value="ECO:0007669"/>
    <property type="project" value="TreeGrafter"/>
</dbReference>
<dbReference type="InterPro" id="IPR052157">
    <property type="entry name" value="BCAA_transport_permease"/>
</dbReference>
<keyword evidence="7 10" id="KW-1133">Transmembrane helix</keyword>
<keyword evidence="8 10" id="KW-0472">Membrane</keyword>
<keyword evidence="4" id="KW-0997">Cell inner membrane</keyword>
<sequence>MRRGERPRFDHGGWLLNHLTLSNRGILGSKRQIALWLGALAVLFGMLLSAVPASAADETNTGEGSSLIIKGKVKNEGVGVEGIVLKVTGPSFDESATTDAEGLWTITVPTKAEYQVEIQLDSLPEGVGLRDPETTVRTADLTMVETASVLFPLGVDTRVETPLIDQIAIRAFAGLNLGLLLAIAAIGISLIFGTTGLSNFAHGEMVTFGALTTWLFYAVLDLPLILSAVITIALSAAFGWLQDAGLWKPLRGRRLGLNQMMIVSIGLGIFLRYILLIVFDGETKVISGEFQAVEFGPIITTVNSIGSMAISVVTLGAVALFLTRTRIGKATRAVSDNASLAASTGIDVEKIIRIVWVVAGALTGLAGMLYGLQFQANWLTGFQILLLLFAATTLGGLGTSLGATVGALIIGFVVELSSLVLPADLKYAASLIILILVLLVRPQGVLGKKQRIG</sequence>
<dbReference type="EMBL" id="CAEZVD010000073">
    <property type="protein sequence ID" value="CAB4623382.1"/>
    <property type="molecule type" value="Genomic_DNA"/>
</dbReference>
<dbReference type="GO" id="GO:0015190">
    <property type="term" value="F:L-leucine transmembrane transporter activity"/>
    <property type="evidence" value="ECO:0007669"/>
    <property type="project" value="TreeGrafter"/>
</dbReference>
<feature type="transmembrane region" description="Helical" evidence="10">
    <location>
        <begin position="299"/>
        <end position="322"/>
    </location>
</feature>
<accession>A0A6J6I9Y8</accession>
<dbReference type="PANTHER" id="PTHR11795:SF371">
    <property type="entry name" value="HIGH-AFFINITY BRANCHED-CHAIN AMINO ACID TRANSPORT SYSTEM PERMEASE PROTEIN LIVH"/>
    <property type="match status" value="1"/>
</dbReference>
<name>A0A6J6I9Y8_9ZZZZ</name>
<comment type="subcellular location">
    <subcellularLocation>
        <location evidence="1">Cell membrane</location>
        <topology evidence="1">Multi-pass membrane protein</topology>
    </subcellularLocation>
</comment>
<evidence type="ECO:0000256" key="3">
    <source>
        <dbReference type="ARBA" id="ARBA00022475"/>
    </source>
</evidence>
<feature type="transmembrane region" description="Helical" evidence="10">
    <location>
        <begin position="427"/>
        <end position="446"/>
    </location>
</feature>
<dbReference type="GO" id="GO:0015808">
    <property type="term" value="P:L-alanine transport"/>
    <property type="evidence" value="ECO:0007669"/>
    <property type="project" value="TreeGrafter"/>
</dbReference>
<feature type="transmembrane region" description="Helical" evidence="10">
    <location>
        <begin position="33"/>
        <end position="51"/>
    </location>
</feature>
<reference evidence="11" key="1">
    <citation type="submission" date="2020-05" db="EMBL/GenBank/DDBJ databases">
        <authorList>
            <person name="Chiriac C."/>
            <person name="Salcher M."/>
            <person name="Ghai R."/>
            <person name="Kavagutti S V."/>
        </authorList>
    </citation>
    <scope>NUCLEOTIDE SEQUENCE</scope>
</reference>
<evidence type="ECO:0000313" key="11">
    <source>
        <dbReference type="EMBL" id="CAB4623382.1"/>
    </source>
</evidence>
<proteinExistence type="inferred from homology"/>
<evidence type="ECO:0000256" key="10">
    <source>
        <dbReference type="SAM" id="Phobius"/>
    </source>
</evidence>
<keyword evidence="3" id="KW-1003">Cell membrane</keyword>
<organism evidence="11">
    <name type="scientific">freshwater metagenome</name>
    <dbReference type="NCBI Taxonomy" id="449393"/>
    <lineage>
        <taxon>unclassified sequences</taxon>
        <taxon>metagenomes</taxon>
        <taxon>ecological metagenomes</taxon>
    </lineage>
</organism>
<evidence type="ECO:0000256" key="5">
    <source>
        <dbReference type="ARBA" id="ARBA00022692"/>
    </source>
</evidence>
<dbReference type="GO" id="GO:0015188">
    <property type="term" value="F:L-isoleucine transmembrane transporter activity"/>
    <property type="evidence" value="ECO:0007669"/>
    <property type="project" value="TreeGrafter"/>
</dbReference>
<dbReference type="InterPro" id="IPR001851">
    <property type="entry name" value="ABC_transp_permease"/>
</dbReference>
<keyword evidence="5 10" id="KW-0812">Transmembrane</keyword>
<feature type="transmembrane region" description="Helical" evidence="10">
    <location>
        <begin position="214"/>
        <end position="241"/>
    </location>
</feature>
<dbReference type="AlphaFoldDB" id="A0A6J6I9Y8"/>
<protein>
    <submittedName>
        <fullName evidence="11">Unannotated protein</fullName>
    </submittedName>
</protein>
<dbReference type="GO" id="GO:0015192">
    <property type="term" value="F:L-phenylalanine transmembrane transporter activity"/>
    <property type="evidence" value="ECO:0007669"/>
    <property type="project" value="TreeGrafter"/>
</dbReference>